<name>A0AAV5WLT1_9BILA</name>
<proteinExistence type="predicted"/>
<evidence type="ECO:0000313" key="1">
    <source>
        <dbReference type="EMBL" id="GMT32936.1"/>
    </source>
</evidence>
<protein>
    <recommendedName>
        <fullName evidence="3">BTB domain-containing protein</fullName>
    </recommendedName>
</protein>
<evidence type="ECO:0000313" key="2">
    <source>
        <dbReference type="Proteomes" id="UP001432322"/>
    </source>
</evidence>
<dbReference type="AlphaFoldDB" id="A0AAV5WLT1"/>
<feature type="non-terminal residue" evidence="1">
    <location>
        <position position="106"/>
    </location>
</feature>
<sequence>QRRNIFIRIFWLYNSEIREDNGEQPITMENMTTREKQIVQAKFVEFIRYLYTGVNEFMHPANIREILSGMLYFHTKILPVFIELLGEVGKEYIASVEATVMDEIYR</sequence>
<dbReference type="EMBL" id="BTSY01000006">
    <property type="protein sequence ID" value="GMT32936.1"/>
    <property type="molecule type" value="Genomic_DNA"/>
</dbReference>
<dbReference type="Proteomes" id="UP001432322">
    <property type="component" value="Unassembled WGS sequence"/>
</dbReference>
<reference evidence="1" key="1">
    <citation type="submission" date="2023-10" db="EMBL/GenBank/DDBJ databases">
        <title>Genome assembly of Pristionchus species.</title>
        <authorList>
            <person name="Yoshida K."/>
            <person name="Sommer R.J."/>
        </authorList>
    </citation>
    <scope>NUCLEOTIDE SEQUENCE</scope>
    <source>
        <strain evidence="1">RS5133</strain>
    </source>
</reference>
<evidence type="ECO:0008006" key="3">
    <source>
        <dbReference type="Google" id="ProtNLM"/>
    </source>
</evidence>
<comment type="caution">
    <text evidence="1">The sequence shown here is derived from an EMBL/GenBank/DDBJ whole genome shotgun (WGS) entry which is preliminary data.</text>
</comment>
<keyword evidence="2" id="KW-1185">Reference proteome</keyword>
<accession>A0AAV5WLT1</accession>
<feature type="non-terminal residue" evidence="1">
    <location>
        <position position="1"/>
    </location>
</feature>
<organism evidence="1 2">
    <name type="scientific">Pristionchus fissidentatus</name>
    <dbReference type="NCBI Taxonomy" id="1538716"/>
    <lineage>
        <taxon>Eukaryota</taxon>
        <taxon>Metazoa</taxon>
        <taxon>Ecdysozoa</taxon>
        <taxon>Nematoda</taxon>
        <taxon>Chromadorea</taxon>
        <taxon>Rhabditida</taxon>
        <taxon>Rhabditina</taxon>
        <taxon>Diplogasteromorpha</taxon>
        <taxon>Diplogasteroidea</taxon>
        <taxon>Neodiplogasteridae</taxon>
        <taxon>Pristionchus</taxon>
    </lineage>
</organism>
<gene>
    <name evidence="1" type="ORF">PFISCL1PPCAC_24233</name>
</gene>